<protein>
    <submittedName>
        <fullName evidence="2">Uncharacterized protein</fullName>
    </submittedName>
</protein>
<reference evidence="2 3" key="1">
    <citation type="submission" date="2007-06" db="EMBL/GenBank/DDBJ databases">
        <title>The Genome Sequence of Coccidioides posadasii RMSCC_3488.</title>
        <authorList>
            <consortium name="Coccidioides Genome Resources Consortium"/>
            <consortium name="The Broad Institute Genome Sequencing Platform"/>
            <person name="Henn M.R."/>
            <person name="Sykes S."/>
            <person name="Young S."/>
            <person name="Jaffe D."/>
            <person name="Berlin A."/>
            <person name="Alvarez P."/>
            <person name="Butler J."/>
            <person name="Gnerre S."/>
            <person name="Grabherr M."/>
            <person name="Mauceli E."/>
            <person name="Brockman W."/>
            <person name="Kodira C."/>
            <person name="Alvarado L."/>
            <person name="Zeng Q."/>
            <person name="Crawford M."/>
            <person name="Antoine C."/>
            <person name="Devon K."/>
            <person name="Galgiani J."/>
            <person name="Orsborn K."/>
            <person name="Lewis M.L."/>
            <person name="Nusbaum C."/>
            <person name="Galagan J."/>
            <person name="Birren B."/>
        </authorList>
    </citation>
    <scope>NUCLEOTIDE SEQUENCE [LARGE SCALE GENOMIC DNA]</scope>
    <source>
        <strain evidence="2 3">RMSCC 3488</strain>
    </source>
</reference>
<feature type="compositionally biased region" description="Basic and acidic residues" evidence="1">
    <location>
        <begin position="16"/>
        <end position="29"/>
    </location>
</feature>
<proteinExistence type="predicted"/>
<evidence type="ECO:0000313" key="3">
    <source>
        <dbReference type="Proteomes" id="UP000054567"/>
    </source>
</evidence>
<dbReference type="Proteomes" id="UP000054567">
    <property type="component" value="Unassembled WGS sequence"/>
</dbReference>
<gene>
    <name evidence="2" type="ORF">CPAG_07824</name>
</gene>
<dbReference type="EMBL" id="DS268113">
    <property type="protein sequence ID" value="KMM71517.1"/>
    <property type="molecule type" value="Genomic_DNA"/>
</dbReference>
<evidence type="ECO:0000313" key="2">
    <source>
        <dbReference type="EMBL" id="KMM71517.1"/>
    </source>
</evidence>
<dbReference type="VEuPathDB" id="FungiDB:CPAG_07824"/>
<dbReference type="AlphaFoldDB" id="A0A0J6II37"/>
<feature type="region of interest" description="Disordered" evidence="1">
    <location>
        <begin position="16"/>
        <end position="56"/>
    </location>
</feature>
<organism evidence="2 3">
    <name type="scientific">Coccidioides posadasii RMSCC 3488</name>
    <dbReference type="NCBI Taxonomy" id="454284"/>
    <lineage>
        <taxon>Eukaryota</taxon>
        <taxon>Fungi</taxon>
        <taxon>Dikarya</taxon>
        <taxon>Ascomycota</taxon>
        <taxon>Pezizomycotina</taxon>
        <taxon>Eurotiomycetes</taxon>
        <taxon>Eurotiomycetidae</taxon>
        <taxon>Onygenales</taxon>
        <taxon>Onygenaceae</taxon>
        <taxon>Coccidioides</taxon>
    </lineage>
</organism>
<reference evidence="3" key="3">
    <citation type="journal article" date="2010" name="Genome Res.">
        <title>Population genomic sequencing of Coccidioides fungi reveals recent hybridization and transposon control.</title>
        <authorList>
            <person name="Neafsey D.E."/>
            <person name="Barker B.M."/>
            <person name="Sharpton T.J."/>
            <person name="Stajich J.E."/>
            <person name="Park D.J."/>
            <person name="Whiston E."/>
            <person name="Hung C.-Y."/>
            <person name="McMahan C."/>
            <person name="White J."/>
            <person name="Sykes S."/>
            <person name="Heiman D."/>
            <person name="Young S."/>
            <person name="Zeng Q."/>
            <person name="Abouelleil A."/>
            <person name="Aftuck L."/>
            <person name="Bessette D."/>
            <person name="Brown A."/>
            <person name="FitzGerald M."/>
            <person name="Lui A."/>
            <person name="Macdonald J.P."/>
            <person name="Priest M."/>
            <person name="Orbach M.J."/>
            <person name="Galgiani J.N."/>
            <person name="Kirkland T.N."/>
            <person name="Cole G.T."/>
            <person name="Birren B.W."/>
            <person name="Henn M.R."/>
            <person name="Taylor J.W."/>
            <person name="Rounsley S.D."/>
        </authorList>
    </citation>
    <scope>NUCLEOTIDE SEQUENCE [LARGE SCALE GENOMIC DNA]</scope>
    <source>
        <strain evidence="3">RMSCC 3488</strain>
    </source>
</reference>
<accession>A0A0J6II37</accession>
<evidence type="ECO:0000256" key="1">
    <source>
        <dbReference type="SAM" id="MobiDB-lite"/>
    </source>
</evidence>
<sequence>MLTGLGSLARRGWVRDETKGTDGREEARHLWKKATGGSVLHSGRGEPFSAPSESGLERRQRVVAAASFSKQLQRSLRQHGTCHVPGTWCVGQVGAVMRTAAESADGPGRPFLESFEAEKGMLEEYGVEL</sequence>
<name>A0A0J6II37_COCPO</name>
<reference evidence="3" key="2">
    <citation type="journal article" date="2009" name="Genome Res.">
        <title>Comparative genomic analyses of the human fungal pathogens Coccidioides and their relatives.</title>
        <authorList>
            <person name="Sharpton T.J."/>
            <person name="Stajich J.E."/>
            <person name="Rounsley S.D."/>
            <person name="Gardner M.J."/>
            <person name="Wortman J.R."/>
            <person name="Jordar V.S."/>
            <person name="Maiti R."/>
            <person name="Kodira C.D."/>
            <person name="Neafsey D.E."/>
            <person name="Zeng Q."/>
            <person name="Hung C.-Y."/>
            <person name="McMahan C."/>
            <person name="Muszewska A."/>
            <person name="Grynberg M."/>
            <person name="Mandel M.A."/>
            <person name="Kellner E.M."/>
            <person name="Barker B.M."/>
            <person name="Galgiani J.N."/>
            <person name="Orbach M.J."/>
            <person name="Kirkland T.N."/>
            <person name="Cole G.T."/>
            <person name="Henn M.R."/>
            <person name="Birren B.W."/>
            <person name="Taylor J.W."/>
        </authorList>
    </citation>
    <scope>NUCLEOTIDE SEQUENCE [LARGE SCALE GENOMIC DNA]</scope>
    <source>
        <strain evidence="3">RMSCC 3488</strain>
    </source>
</reference>